<dbReference type="InterPro" id="IPR021333">
    <property type="entry name" value="DUF2946"/>
</dbReference>
<dbReference type="RefSeq" id="WP_138862835.1">
    <property type="nucleotide sequence ID" value="NZ_VCPC01000001.1"/>
</dbReference>
<name>A0ABY2XEN6_9RHOB</name>
<reference evidence="2 3" key="1">
    <citation type="submission" date="2019-05" db="EMBL/GenBank/DDBJ databases">
        <title>Marivita sp. nov. isolated from sea sediment.</title>
        <authorList>
            <person name="Kim W."/>
        </authorList>
    </citation>
    <scope>NUCLEOTIDE SEQUENCE [LARGE SCALE GENOMIC DNA]</scope>
    <source>
        <strain evidence="2 3">CAU 1492</strain>
    </source>
</reference>
<proteinExistence type="predicted"/>
<dbReference type="Proteomes" id="UP001191082">
    <property type="component" value="Unassembled WGS sequence"/>
</dbReference>
<keyword evidence="3" id="KW-1185">Reference proteome</keyword>
<accession>A0ABY2XEN6</accession>
<evidence type="ECO:0000256" key="1">
    <source>
        <dbReference type="SAM" id="MobiDB-lite"/>
    </source>
</evidence>
<protein>
    <submittedName>
        <fullName evidence="2">Uncharacterized protein</fullName>
    </submittedName>
</protein>
<gene>
    <name evidence="2" type="ORF">FGK64_05935</name>
</gene>
<feature type="region of interest" description="Disordered" evidence="1">
    <location>
        <begin position="98"/>
        <end position="118"/>
    </location>
</feature>
<comment type="caution">
    <text evidence="2">The sequence shown here is derived from an EMBL/GenBank/DDBJ whole genome shotgun (WGS) entry which is preliminary data.</text>
</comment>
<evidence type="ECO:0000313" key="3">
    <source>
        <dbReference type="Proteomes" id="UP001191082"/>
    </source>
</evidence>
<evidence type="ECO:0000313" key="2">
    <source>
        <dbReference type="EMBL" id="TMV15490.1"/>
    </source>
</evidence>
<organism evidence="2 3">
    <name type="scientific">Arenibacterium halophilum</name>
    <dbReference type="NCBI Taxonomy" id="2583821"/>
    <lineage>
        <taxon>Bacteria</taxon>
        <taxon>Pseudomonadati</taxon>
        <taxon>Pseudomonadota</taxon>
        <taxon>Alphaproteobacteria</taxon>
        <taxon>Rhodobacterales</taxon>
        <taxon>Paracoccaceae</taxon>
        <taxon>Arenibacterium</taxon>
    </lineage>
</organism>
<sequence length="118" mass="11828">MKLLRLGLVLLIALGVVLPRGSAVLAGAIGMGPGLIVVCTPSGLITIRLGADGTPVETQGDPQHCALVHAGDTAVATALLVPVAEGYATLAPWQAIAHSPGTPRHAPNRPRAPPVSVA</sequence>
<dbReference type="EMBL" id="VCPC01000001">
    <property type="protein sequence ID" value="TMV15490.1"/>
    <property type="molecule type" value="Genomic_DNA"/>
</dbReference>
<dbReference type="Pfam" id="PF11162">
    <property type="entry name" value="DUF2946"/>
    <property type="match status" value="1"/>
</dbReference>